<dbReference type="GeneID" id="54423469"/>
<feature type="region of interest" description="Disordered" evidence="2">
    <location>
        <begin position="328"/>
        <end position="347"/>
    </location>
</feature>
<sequence>MASSNLEILNEPGSSVEEENLILPTFPLLTKSHIINCSYHSWHPKYRSVTPKARLIPLPPAFLSYLRADGIILPSEDTPRHEWSDDDSGIFSSAEQGGSSSDDDDEDDDPSTAWREVHLAIRATIAELGGKVHPKLNWSAPKDATWISATNSMECRTPNDVYLLLKSSDFVTHDLEHVFDDCEETDREEEADGPAETSEAQATGDEEARKPDSIPEIPYHLVLRKSVNFNPSLEFRCFVRNRRLLSISQRDLNHFDFLFPLRPQLIATILEFFTRTLQHAFPDPDYAFDVYIPPAHERVWLIDVNPWAPRTDPLLFSWEELLTEEHAEVAEMPKRPSPPDSDAKDDEEKLTPLEIVRLHLSSTPPRPEATNGAVTDTAEPADSEFLNPDALLPHLPELRLVHRDDPEAYNFSSQQYSAHKLPRDVVDASRGGGDALKEFAERWKEIVGEEERQRKEDEENEG</sequence>
<dbReference type="EMBL" id="ML975163">
    <property type="protein sequence ID" value="KAF1810978.1"/>
    <property type="molecule type" value="Genomic_DNA"/>
</dbReference>
<evidence type="ECO:0000256" key="1">
    <source>
        <dbReference type="ARBA" id="ARBA00011047"/>
    </source>
</evidence>
<evidence type="ECO:0000313" key="5">
    <source>
        <dbReference type="RefSeq" id="XP_033532609.1"/>
    </source>
</evidence>
<dbReference type="InterPro" id="IPR009772">
    <property type="entry name" value="CDC123"/>
</dbReference>
<keyword evidence="4" id="KW-1185">Reference proteome</keyword>
<feature type="region of interest" description="Disordered" evidence="2">
    <location>
        <begin position="77"/>
        <end position="111"/>
    </location>
</feature>
<reference evidence="5" key="3">
    <citation type="submission" date="2025-04" db="UniProtKB">
        <authorList>
            <consortium name="RefSeq"/>
        </authorList>
    </citation>
    <scope>IDENTIFICATION</scope>
    <source>
        <strain evidence="5">CBS 781.70</strain>
    </source>
</reference>
<evidence type="ECO:0000256" key="2">
    <source>
        <dbReference type="SAM" id="MobiDB-lite"/>
    </source>
</evidence>
<name>A0A6G1FYX7_9PEZI</name>
<feature type="region of interest" description="Disordered" evidence="2">
    <location>
        <begin position="360"/>
        <end position="379"/>
    </location>
</feature>
<protein>
    <submittedName>
        <fullName evidence="3 5">D123-domain-containing protein</fullName>
    </submittedName>
</protein>
<dbReference type="PANTHER" id="PTHR15323:SF6">
    <property type="entry name" value="CELL DIVISION CYCLE PROTEIN 123 HOMOLOG"/>
    <property type="match status" value="1"/>
</dbReference>
<organism evidence="3">
    <name type="scientific">Eremomyces bilateralis CBS 781.70</name>
    <dbReference type="NCBI Taxonomy" id="1392243"/>
    <lineage>
        <taxon>Eukaryota</taxon>
        <taxon>Fungi</taxon>
        <taxon>Dikarya</taxon>
        <taxon>Ascomycota</taxon>
        <taxon>Pezizomycotina</taxon>
        <taxon>Dothideomycetes</taxon>
        <taxon>Dothideomycetes incertae sedis</taxon>
        <taxon>Eremomycetales</taxon>
        <taxon>Eremomycetaceae</taxon>
        <taxon>Eremomyces</taxon>
    </lineage>
</organism>
<dbReference type="RefSeq" id="XP_033532609.1">
    <property type="nucleotide sequence ID" value="XM_033682899.1"/>
</dbReference>
<dbReference type="OrthoDB" id="360540at2759"/>
<dbReference type="AlphaFoldDB" id="A0A6G1FYX7"/>
<feature type="compositionally biased region" description="Acidic residues" evidence="2">
    <location>
        <begin position="182"/>
        <end position="193"/>
    </location>
</feature>
<feature type="region of interest" description="Disordered" evidence="2">
    <location>
        <begin position="182"/>
        <end position="212"/>
    </location>
</feature>
<dbReference type="GO" id="GO:0005737">
    <property type="term" value="C:cytoplasm"/>
    <property type="evidence" value="ECO:0007669"/>
    <property type="project" value="TreeGrafter"/>
</dbReference>
<feature type="compositionally biased region" description="Acidic residues" evidence="2">
    <location>
        <begin position="101"/>
        <end position="110"/>
    </location>
</feature>
<reference evidence="3 5" key="1">
    <citation type="submission" date="2020-01" db="EMBL/GenBank/DDBJ databases">
        <authorList>
            <consortium name="DOE Joint Genome Institute"/>
            <person name="Haridas S."/>
            <person name="Albert R."/>
            <person name="Binder M."/>
            <person name="Bloem J."/>
            <person name="Labutti K."/>
            <person name="Salamov A."/>
            <person name="Andreopoulos B."/>
            <person name="Baker S.E."/>
            <person name="Barry K."/>
            <person name="Bills G."/>
            <person name="Bluhm B.H."/>
            <person name="Cannon C."/>
            <person name="Castanera R."/>
            <person name="Culley D.E."/>
            <person name="Daum C."/>
            <person name="Ezra D."/>
            <person name="Gonzalez J.B."/>
            <person name="Henrissat B."/>
            <person name="Kuo A."/>
            <person name="Liang C."/>
            <person name="Lipzen A."/>
            <person name="Lutzoni F."/>
            <person name="Magnuson J."/>
            <person name="Mondo S."/>
            <person name="Nolan M."/>
            <person name="Ohm R."/>
            <person name="Pangilinan J."/>
            <person name="Park H.-J."/>
            <person name="Ramirez L."/>
            <person name="Alfaro M."/>
            <person name="Sun H."/>
            <person name="Tritt A."/>
            <person name="Yoshinaga Y."/>
            <person name="Zwiers L.-H."/>
            <person name="Turgeon B.G."/>
            <person name="Goodwin S.B."/>
            <person name="Spatafora J.W."/>
            <person name="Crous P.W."/>
            <person name="Grigoriev I.V."/>
        </authorList>
    </citation>
    <scope>NUCLEOTIDE SEQUENCE</scope>
    <source>
        <strain evidence="3 5">CBS 781.70</strain>
    </source>
</reference>
<accession>A0A6G1FYX7</accession>
<gene>
    <name evidence="3 5" type="ORF">P152DRAFT_515388</name>
</gene>
<proteinExistence type="inferred from homology"/>
<evidence type="ECO:0000313" key="3">
    <source>
        <dbReference type="EMBL" id="KAF1810978.1"/>
    </source>
</evidence>
<reference evidence="5" key="2">
    <citation type="submission" date="2020-04" db="EMBL/GenBank/DDBJ databases">
        <authorList>
            <consortium name="NCBI Genome Project"/>
        </authorList>
    </citation>
    <scope>NUCLEOTIDE SEQUENCE</scope>
    <source>
        <strain evidence="5">CBS 781.70</strain>
    </source>
</reference>
<dbReference type="PANTHER" id="PTHR15323">
    <property type="entry name" value="D123 PROTEIN"/>
    <property type="match status" value="1"/>
</dbReference>
<dbReference type="Pfam" id="PF07065">
    <property type="entry name" value="D123"/>
    <property type="match status" value="1"/>
</dbReference>
<evidence type="ECO:0000313" key="4">
    <source>
        <dbReference type="Proteomes" id="UP000504638"/>
    </source>
</evidence>
<comment type="similarity">
    <text evidence="1">Belongs to the CDC123 family.</text>
</comment>
<dbReference type="Proteomes" id="UP000504638">
    <property type="component" value="Unplaced"/>
</dbReference>